<evidence type="ECO:0000256" key="5">
    <source>
        <dbReference type="ARBA" id="ARBA00011447"/>
    </source>
</evidence>
<evidence type="ECO:0000256" key="6">
    <source>
        <dbReference type="ARBA" id="ARBA00012096"/>
    </source>
</evidence>
<evidence type="ECO:0000256" key="11">
    <source>
        <dbReference type="ARBA" id="ARBA00025527"/>
    </source>
</evidence>
<keyword evidence="8" id="KW-0021">Allosteric enzyme</keyword>
<dbReference type="EMBL" id="CP034413">
    <property type="protein sequence ID" value="QCI58947.1"/>
    <property type="molecule type" value="Genomic_DNA"/>
</dbReference>
<dbReference type="UniPathway" id="UPA00052">
    <property type="reaction ID" value="UER00507"/>
</dbReference>
<dbReference type="GO" id="GO:0070689">
    <property type="term" value="P:L-threonine catabolic process to propionate"/>
    <property type="evidence" value="ECO:0007669"/>
    <property type="project" value="UniProtKB-UniPathway"/>
</dbReference>
<dbReference type="FunFam" id="3.40.50.1100:FF:000007">
    <property type="entry name" value="L-threonine dehydratase catabolic TdcB"/>
    <property type="match status" value="1"/>
</dbReference>
<dbReference type="InterPro" id="IPR044561">
    <property type="entry name" value="ACT_ThrD-II-like"/>
</dbReference>
<dbReference type="AlphaFoldDB" id="A0A4D7AX35"/>
<evidence type="ECO:0000256" key="2">
    <source>
        <dbReference type="ARBA" id="ARBA00001933"/>
    </source>
</evidence>
<evidence type="ECO:0000256" key="3">
    <source>
        <dbReference type="ARBA" id="ARBA00004958"/>
    </source>
</evidence>
<dbReference type="KEGG" id="obj:EIO64_06640"/>
<dbReference type="CDD" id="cd01562">
    <property type="entry name" value="Thr-dehyd"/>
    <property type="match status" value="1"/>
</dbReference>
<comment type="function">
    <text evidence="11 13">Catalyzes the anaerobic formation of alpha-ketobutyrate and ammonia from threonine in a two-step reaction. The first step involved a dehydration of threonine and a production of enamine intermediates (aminocrotonate), which tautomerizes to its imine form (iminobutyrate). Both intermediates are unstable and short-lived. The second step is the nonenzymatic hydrolysis of the enamine/imine intermediates to form 2-ketobutyrate and free ammonia. In the low water environment of the cell, the second step is accelerated by RidA.</text>
</comment>
<dbReference type="Gene3D" id="3.30.70.260">
    <property type="match status" value="1"/>
</dbReference>
<comment type="subunit">
    <text evidence="5 13">In the native structure, TdcB is in a dimeric form, whereas in the TdcB-AMP complex, it exists in a tetrameric form (dimer of dimers).</text>
</comment>
<dbReference type="Pfam" id="PF00291">
    <property type="entry name" value="PALP"/>
    <property type="match status" value="1"/>
</dbReference>
<dbReference type="RefSeq" id="WP_036629692.1">
    <property type="nucleotide sequence ID" value="NZ_CAUWCU010000012.1"/>
</dbReference>
<gene>
    <name evidence="15" type="primary">ilvA</name>
    <name evidence="15" type="ORF">EIO64_06640</name>
</gene>
<dbReference type="InterPro" id="IPR001926">
    <property type="entry name" value="TrpB-like_PALP"/>
</dbReference>
<evidence type="ECO:0000313" key="15">
    <source>
        <dbReference type="EMBL" id="QCI58947.1"/>
    </source>
</evidence>
<evidence type="ECO:0000256" key="9">
    <source>
        <dbReference type="ARBA" id="ARBA00022898"/>
    </source>
</evidence>
<dbReference type="InterPro" id="IPR050147">
    <property type="entry name" value="Ser/Thr_Dehydratase"/>
</dbReference>
<dbReference type="GO" id="GO:0003941">
    <property type="term" value="F:L-serine ammonia-lyase activity"/>
    <property type="evidence" value="ECO:0007669"/>
    <property type="project" value="TreeGrafter"/>
</dbReference>
<dbReference type="GO" id="GO:0000166">
    <property type="term" value="F:nucleotide binding"/>
    <property type="evidence" value="ECO:0007669"/>
    <property type="project" value="UniProtKB-KW"/>
</dbReference>
<evidence type="ECO:0000256" key="8">
    <source>
        <dbReference type="ARBA" id="ARBA00022533"/>
    </source>
</evidence>
<dbReference type="SUPFAM" id="SSF53686">
    <property type="entry name" value="Tryptophan synthase beta subunit-like PLP-dependent enzymes"/>
    <property type="match status" value="1"/>
</dbReference>
<evidence type="ECO:0000313" key="16">
    <source>
        <dbReference type="Proteomes" id="UP000298642"/>
    </source>
</evidence>
<evidence type="ECO:0000256" key="7">
    <source>
        <dbReference type="ARBA" id="ARBA00022248"/>
    </source>
</evidence>
<evidence type="ECO:0000259" key="14">
    <source>
        <dbReference type="PROSITE" id="PS51671"/>
    </source>
</evidence>
<comment type="catalytic activity">
    <reaction evidence="1 13">
        <text>L-threonine = 2-oxobutanoate + NH4(+)</text>
        <dbReference type="Rhea" id="RHEA:22108"/>
        <dbReference type="ChEBI" id="CHEBI:16763"/>
        <dbReference type="ChEBI" id="CHEBI:28938"/>
        <dbReference type="ChEBI" id="CHEBI:57926"/>
        <dbReference type="EC" id="4.3.1.19"/>
    </reaction>
</comment>
<keyword evidence="16" id="KW-1185">Reference proteome</keyword>
<dbReference type="EC" id="4.3.1.19" evidence="6 13"/>
<dbReference type="Pfam" id="PF01842">
    <property type="entry name" value="ACT"/>
    <property type="match status" value="1"/>
</dbReference>
<dbReference type="Gene3D" id="3.40.50.1100">
    <property type="match status" value="2"/>
</dbReference>
<dbReference type="PROSITE" id="PS00165">
    <property type="entry name" value="DEHYDRATASE_SER_THR"/>
    <property type="match status" value="1"/>
</dbReference>
<evidence type="ECO:0000256" key="12">
    <source>
        <dbReference type="ARBA" id="ARBA00031427"/>
    </source>
</evidence>
<protein>
    <recommendedName>
        <fullName evidence="7 13">L-threonine dehydratase catabolic TdcB</fullName>
        <ecNumber evidence="6 13">4.3.1.19</ecNumber>
    </recommendedName>
    <alternativeName>
        <fullName evidence="12 13">Threonine deaminase</fullName>
    </alternativeName>
</protein>
<evidence type="ECO:0000256" key="4">
    <source>
        <dbReference type="ARBA" id="ARBA00010869"/>
    </source>
</evidence>
<dbReference type="PROSITE" id="PS51671">
    <property type="entry name" value="ACT"/>
    <property type="match status" value="1"/>
</dbReference>
<dbReference type="GO" id="GO:0009097">
    <property type="term" value="P:isoleucine biosynthetic process"/>
    <property type="evidence" value="ECO:0007669"/>
    <property type="project" value="TreeGrafter"/>
</dbReference>
<dbReference type="GO" id="GO:0006565">
    <property type="term" value="P:L-serine catabolic process"/>
    <property type="evidence" value="ECO:0007669"/>
    <property type="project" value="TreeGrafter"/>
</dbReference>
<sequence length="397" mass="41669">MLTLDMVREAQEALRGIARRTPLDRAPKFGENVYIKAENLQLTGAFKLRGAYNKIRSLTPEEAARGVIACSAGNHAQGIALSASRLGIKAVICMPAGAPISKVEATRGYGAEVVLVPGVYDDAAAEAERLTKEQGYTFAHPFNDPLVIAGQGTIGLEILEQLPDVEQIVVPIGGGGLIGGIAFAVKQLKPDCRIVGVQAAGAASMYLSRHAGGPTELRSVSTIADGIAVKKPGDLTFALCQQYVDEVVTVSEDEIASAILALMEGQKTVAEGAGAVPVAAVMFGKVDTSEKKTVCVVSGGNVDVTTLSRIITKGLSKAGRIAEISTKVADKPGSLLQLLKVVADSGANILSINHAREDQHSDVGACMVSMVLETRDAAHVEQIRRELTAMGYELEKE</sequence>
<reference evidence="16" key="1">
    <citation type="submission" date="2018-12" db="EMBL/GenBank/DDBJ databases">
        <title>Dusodibacter welbiota gen. nov., sp. nov., isolated from human faeces and emended description of the Oscillibacter genus.</title>
        <authorList>
            <person name="Le Roy T."/>
            <person name="Van der Smissen P."/>
            <person name="Delzenne N."/>
            <person name="Muccioli G."/>
            <person name="Collet J.F."/>
            <person name="Cani P.D."/>
        </authorList>
    </citation>
    <scope>NUCLEOTIDE SEQUENCE [LARGE SCALE GENOMIC DNA]</scope>
    <source>
        <strain evidence="16">J115</strain>
    </source>
</reference>
<dbReference type="InterPro" id="IPR000634">
    <property type="entry name" value="Ser/Thr_deHydtase_PyrdxlP-BS"/>
</dbReference>
<dbReference type="GeneID" id="89522214"/>
<keyword evidence="10 13" id="KW-0456">Lyase</keyword>
<dbReference type="CDD" id="cd04886">
    <property type="entry name" value="ACT_ThrD-II-like"/>
    <property type="match status" value="1"/>
</dbReference>
<dbReference type="PANTHER" id="PTHR48078">
    <property type="entry name" value="THREONINE DEHYDRATASE, MITOCHONDRIAL-RELATED"/>
    <property type="match status" value="1"/>
</dbReference>
<organism evidence="15 16">
    <name type="scientific">Dysosmobacter welbionis</name>
    <dbReference type="NCBI Taxonomy" id="2093857"/>
    <lineage>
        <taxon>Bacteria</taxon>
        <taxon>Bacillati</taxon>
        <taxon>Bacillota</taxon>
        <taxon>Clostridia</taxon>
        <taxon>Eubacteriales</taxon>
        <taxon>Oscillospiraceae</taxon>
        <taxon>Dysosmobacter</taxon>
    </lineage>
</organism>
<evidence type="ECO:0000256" key="13">
    <source>
        <dbReference type="RuleBase" id="RU363083"/>
    </source>
</evidence>
<evidence type="ECO:0000256" key="10">
    <source>
        <dbReference type="ARBA" id="ARBA00023239"/>
    </source>
</evidence>
<feature type="domain" description="ACT" evidence="14">
    <location>
        <begin position="323"/>
        <end position="397"/>
    </location>
</feature>
<comment type="similarity">
    <text evidence="4 13">Belongs to the serine/threonine dehydratase family.</text>
</comment>
<accession>A0A4D7AX35</accession>
<dbReference type="GO" id="GO:0004794">
    <property type="term" value="F:threonine deaminase activity"/>
    <property type="evidence" value="ECO:0007669"/>
    <property type="project" value="UniProtKB-EC"/>
</dbReference>
<dbReference type="GO" id="GO:0030170">
    <property type="term" value="F:pyridoxal phosphate binding"/>
    <property type="evidence" value="ECO:0007669"/>
    <property type="project" value="InterPro"/>
</dbReference>
<dbReference type="InterPro" id="IPR036052">
    <property type="entry name" value="TrpB-like_PALP_sf"/>
</dbReference>
<evidence type="ECO:0000256" key="1">
    <source>
        <dbReference type="ARBA" id="ARBA00001274"/>
    </source>
</evidence>
<dbReference type="FunFam" id="3.40.50.1100:FF:000005">
    <property type="entry name" value="Threonine dehydratase catabolic"/>
    <property type="match status" value="1"/>
</dbReference>
<dbReference type="NCBIfam" id="TIGR01127">
    <property type="entry name" value="ilvA_1Cterm"/>
    <property type="match status" value="1"/>
</dbReference>
<dbReference type="InterPro" id="IPR005789">
    <property type="entry name" value="Thr_deHydtase_catblc"/>
</dbReference>
<keyword evidence="13" id="KW-0547">Nucleotide-binding</keyword>
<dbReference type="InterPro" id="IPR002912">
    <property type="entry name" value="ACT_dom"/>
</dbReference>
<keyword evidence="9 13" id="KW-0663">Pyridoxal phosphate</keyword>
<comment type="cofactor">
    <cofactor evidence="2 13">
        <name>pyridoxal 5'-phosphate</name>
        <dbReference type="ChEBI" id="CHEBI:597326"/>
    </cofactor>
</comment>
<proteinExistence type="inferred from homology"/>
<comment type="pathway">
    <text evidence="3 13">Amino-acid degradation; L-threonine degradation via propanoate pathway; propanoate from L-threonine: step 1/4.</text>
</comment>
<dbReference type="Proteomes" id="UP000298642">
    <property type="component" value="Chromosome"/>
</dbReference>
<dbReference type="PANTHER" id="PTHR48078:SF6">
    <property type="entry name" value="L-THREONINE DEHYDRATASE CATABOLIC TDCB"/>
    <property type="match status" value="1"/>
</dbReference>
<name>A0A4D7AX35_9FIRM</name>